<dbReference type="NCBIfam" id="NF008183">
    <property type="entry name" value="PRK10933.1"/>
    <property type="match status" value="1"/>
</dbReference>
<organism evidence="8 9">
    <name type="scientific">Paenibacillus wenxiniae</name>
    <dbReference type="NCBI Taxonomy" id="1636843"/>
    <lineage>
        <taxon>Bacteria</taxon>
        <taxon>Bacillati</taxon>
        <taxon>Bacillota</taxon>
        <taxon>Bacilli</taxon>
        <taxon>Bacillales</taxon>
        <taxon>Paenibacillaceae</taxon>
        <taxon>Paenibacillus</taxon>
    </lineage>
</organism>
<dbReference type="Pfam" id="PF00128">
    <property type="entry name" value="Alpha-amylase"/>
    <property type="match status" value="1"/>
</dbReference>
<evidence type="ECO:0000256" key="2">
    <source>
        <dbReference type="ARBA" id="ARBA00022801"/>
    </source>
</evidence>
<dbReference type="InterPro" id="IPR017853">
    <property type="entry name" value="GH"/>
</dbReference>
<evidence type="ECO:0000259" key="7">
    <source>
        <dbReference type="SMART" id="SM00642"/>
    </source>
</evidence>
<evidence type="ECO:0000313" key="9">
    <source>
        <dbReference type="Proteomes" id="UP001597233"/>
    </source>
</evidence>
<dbReference type="SMART" id="SM00642">
    <property type="entry name" value="Aamy"/>
    <property type="match status" value="1"/>
</dbReference>
<keyword evidence="9" id="KW-1185">Reference proteome</keyword>
<protein>
    <recommendedName>
        <fullName evidence="5">oligo-1,6-glucosidase</fullName>
        <ecNumber evidence="5">3.2.1.10</ecNumber>
    </recommendedName>
</protein>
<dbReference type="EC" id="3.2.1.10" evidence="5"/>
<comment type="similarity">
    <text evidence="1">Belongs to the glycosyl hydrolase 13 family.</text>
</comment>
<dbReference type="Gene3D" id="3.90.400.10">
    <property type="entry name" value="Oligo-1,6-glucosidase, Domain 2"/>
    <property type="match status" value="1"/>
</dbReference>
<comment type="catalytic activity">
    <reaction evidence="4">
        <text>Hydrolysis of (1-&gt;6)-alpha-D-glucosidic linkages in some oligosaccharides produced from starch and glycogen by alpha-amylase, and in isomaltose.</text>
        <dbReference type="EC" id="3.2.1.10"/>
    </reaction>
</comment>
<evidence type="ECO:0000313" key="8">
    <source>
        <dbReference type="EMBL" id="MFD1885337.1"/>
    </source>
</evidence>
<keyword evidence="2" id="KW-0378">Hydrolase</keyword>
<dbReference type="Proteomes" id="UP001597233">
    <property type="component" value="Unassembled WGS sequence"/>
</dbReference>
<evidence type="ECO:0000256" key="3">
    <source>
        <dbReference type="ARBA" id="ARBA00023295"/>
    </source>
</evidence>
<dbReference type="PANTHER" id="PTHR10357:SF184">
    <property type="entry name" value="OLIGO-1,6-GLUCOSIDASE 1"/>
    <property type="match status" value="1"/>
</dbReference>
<keyword evidence="3" id="KW-0326">Glycosidase</keyword>
<evidence type="ECO:0000256" key="1">
    <source>
        <dbReference type="ARBA" id="ARBA00008061"/>
    </source>
</evidence>
<name>A0ABW4RGD3_9BACL</name>
<dbReference type="SUPFAM" id="SSF51445">
    <property type="entry name" value="(Trans)glycosidases"/>
    <property type="match status" value="1"/>
</dbReference>
<comment type="caution">
    <text evidence="8">The sequence shown here is derived from an EMBL/GenBank/DDBJ whole genome shotgun (WGS) entry which is preliminary data.</text>
</comment>
<dbReference type="PANTHER" id="PTHR10357">
    <property type="entry name" value="ALPHA-AMYLASE FAMILY MEMBER"/>
    <property type="match status" value="1"/>
</dbReference>
<feature type="region of interest" description="Disordered" evidence="6">
    <location>
        <begin position="1"/>
        <end position="33"/>
    </location>
</feature>
<dbReference type="SUPFAM" id="SSF51011">
    <property type="entry name" value="Glycosyl hydrolase domain"/>
    <property type="match status" value="1"/>
</dbReference>
<dbReference type="CDD" id="cd11333">
    <property type="entry name" value="AmyAc_SI_OligoGlu_DGase"/>
    <property type="match status" value="1"/>
</dbReference>
<evidence type="ECO:0000256" key="4">
    <source>
        <dbReference type="ARBA" id="ARBA00036217"/>
    </source>
</evidence>
<accession>A0ABW4RGD3</accession>
<sequence length="585" mass="68204">MNKQVQPNTLSQQATTVQSAIQTGTDSHASRFNTRPGWWKESVVYQIYPRSFQDTNGDGIGDLRGIIQRLDYIHALGADVIWICPVYDSPNDDNGYDIRDYYRIHEEFGTMDDMRELIDRAAAYGIRIIMDLVANHTSDEHAWFVESRSSLHNDKRDWYIWRPGENGQPPNNWTSFFGGSAWQYDETTGEYYLHCFSRKQPDLNWENRDVRHALYEMMKWWLDLGIAGFRVDAITVIKKDQSLLSASYDANQGAVPVASVCLNRPGITDFLQEMKREALLPHNALTVAEAPGVPVADMEHYVDEEHGAFNMIFQFDHVDLDWSMYERATYKPWKLSRFKQALSSWQHATAERSWMALYMENHDHVRSVSKFANDRTYRERSAKMLAAYYFLMRGTPFIYQGQELGMTNHYFTSITDYRDLDSINLYNEQIELGRSQQELLDYLYKRSRDQGRMPMQWDTTAHAGFTSGQPWLQTNPNYTEINVAAQLEDEQSVLHFYRQLASLRKQHPALIYGDYTAIHTDSEQIGAYTRIYKQEFWTVWCNFTESTISLPEMIGCERMLGNMDDHESGTLRPFEAVIYRTFQAN</sequence>
<dbReference type="Gene3D" id="2.60.40.1180">
    <property type="entry name" value="Golgi alpha-mannosidase II"/>
    <property type="match status" value="1"/>
</dbReference>
<dbReference type="Gene3D" id="3.20.20.80">
    <property type="entry name" value="Glycosidases"/>
    <property type="match status" value="1"/>
</dbReference>
<dbReference type="InterPro" id="IPR045857">
    <property type="entry name" value="O16G_dom_2"/>
</dbReference>
<dbReference type="InterPro" id="IPR013780">
    <property type="entry name" value="Glyco_hydro_b"/>
</dbReference>
<dbReference type="InterPro" id="IPR006047">
    <property type="entry name" value="GH13_cat_dom"/>
</dbReference>
<feature type="domain" description="Glycosyl hydrolase family 13 catalytic" evidence="7">
    <location>
        <begin position="46"/>
        <end position="452"/>
    </location>
</feature>
<evidence type="ECO:0000256" key="6">
    <source>
        <dbReference type="SAM" id="MobiDB-lite"/>
    </source>
</evidence>
<reference evidence="9" key="1">
    <citation type="journal article" date="2019" name="Int. J. Syst. Evol. Microbiol.">
        <title>The Global Catalogue of Microorganisms (GCM) 10K type strain sequencing project: providing services to taxonomists for standard genome sequencing and annotation.</title>
        <authorList>
            <consortium name="The Broad Institute Genomics Platform"/>
            <consortium name="The Broad Institute Genome Sequencing Center for Infectious Disease"/>
            <person name="Wu L."/>
            <person name="Ma J."/>
        </authorList>
    </citation>
    <scope>NUCLEOTIDE SEQUENCE [LARGE SCALE GENOMIC DNA]</scope>
    <source>
        <strain evidence="9">CCUG 54950</strain>
    </source>
</reference>
<gene>
    <name evidence="8" type="ORF">ACFSC9_07330</name>
</gene>
<evidence type="ECO:0000256" key="5">
    <source>
        <dbReference type="ARBA" id="ARBA00038939"/>
    </source>
</evidence>
<proteinExistence type="inferred from homology"/>
<dbReference type="EMBL" id="JBHUEH010000011">
    <property type="protein sequence ID" value="MFD1885337.1"/>
    <property type="molecule type" value="Genomic_DNA"/>
</dbReference>
<dbReference type="RefSeq" id="WP_347325618.1">
    <property type="nucleotide sequence ID" value="NZ_JBCGUH010000007.1"/>
</dbReference>